<feature type="transmembrane region" description="Helical" evidence="1">
    <location>
        <begin position="119"/>
        <end position="142"/>
    </location>
</feature>
<sequence>MNVAMKHGFKISLGMILQSMMLGVLILILLGIPILILGSIIGTEVVMNPNQDPYSMLDSLGSSFGIFFFLFFIYYLILVVFVNSIIYGGLFGASSKAVFEDQSSIGDVFTYGFKYIFKFAGLFLALIILDIPVYLITIILTALTQNEFVGIIGFLLFFLFNISATMYSPILLVKEDFGIWKSLFTSIKIFFTKFGHSLLILLICLIAPVVILLVYGLISVILISATGGLATLYTGEFMLDNPASIIAIIILYISFYLFILPLCYSIATILLTHRYKLKIRPYLFPTQPSGENNETPAFTFVEEKNPDKNEDFKF</sequence>
<dbReference type="Proteomes" id="UP000661691">
    <property type="component" value="Unassembled WGS sequence"/>
</dbReference>
<evidence type="ECO:0000313" key="3">
    <source>
        <dbReference type="Proteomes" id="UP000661691"/>
    </source>
</evidence>
<keyword evidence="1" id="KW-0472">Membrane</keyword>
<evidence type="ECO:0008006" key="4">
    <source>
        <dbReference type="Google" id="ProtNLM"/>
    </source>
</evidence>
<evidence type="ECO:0000313" key="2">
    <source>
        <dbReference type="EMBL" id="MBD1372893.1"/>
    </source>
</evidence>
<feature type="transmembrane region" description="Helical" evidence="1">
    <location>
        <begin position="21"/>
        <end position="42"/>
    </location>
</feature>
<proteinExistence type="predicted"/>
<feature type="transmembrane region" description="Helical" evidence="1">
    <location>
        <begin position="148"/>
        <end position="173"/>
    </location>
</feature>
<feature type="transmembrane region" description="Helical" evidence="1">
    <location>
        <begin position="245"/>
        <end position="271"/>
    </location>
</feature>
<comment type="caution">
    <text evidence="2">The sequence shown here is derived from an EMBL/GenBank/DDBJ whole genome shotgun (WGS) entry which is preliminary data.</text>
</comment>
<organism evidence="2 3">
    <name type="scientific">Polycladospora coralii</name>
    <dbReference type="NCBI Taxonomy" id="2771432"/>
    <lineage>
        <taxon>Bacteria</taxon>
        <taxon>Bacillati</taxon>
        <taxon>Bacillota</taxon>
        <taxon>Bacilli</taxon>
        <taxon>Bacillales</taxon>
        <taxon>Thermoactinomycetaceae</taxon>
        <taxon>Polycladospora</taxon>
    </lineage>
</organism>
<dbReference type="RefSeq" id="WP_191142209.1">
    <property type="nucleotide sequence ID" value="NZ_JACXAH010000014.1"/>
</dbReference>
<evidence type="ECO:0000256" key="1">
    <source>
        <dbReference type="SAM" id="Phobius"/>
    </source>
</evidence>
<feature type="transmembrane region" description="Helical" evidence="1">
    <location>
        <begin position="62"/>
        <end position="86"/>
    </location>
</feature>
<gene>
    <name evidence="2" type="ORF">IC620_11050</name>
</gene>
<keyword evidence="3" id="KW-1185">Reference proteome</keyword>
<reference evidence="2" key="1">
    <citation type="submission" date="2020-09" db="EMBL/GenBank/DDBJ databases">
        <title>A novel bacterium of genus Hazenella, isolated from South China Sea.</title>
        <authorList>
            <person name="Huang H."/>
            <person name="Mo K."/>
            <person name="Hu Y."/>
        </authorList>
    </citation>
    <scope>NUCLEOTIDE SEQUENCE</scope>
    <source>
        <strain evidence="2">IB182357</strain>
    </source>
</reference>
<name>A0A926NAI9_9BACL</name>
<dbReference type="AlphaFoldDB" id="A0A926NAI9"/>
<accession>A0A926NAI9</accession>
<protein>
    <recommendedName>
        <fullName evidence="4">Glycerophosphoryl diester phosphodiesterase membrane domain-containing protein</fullName>
    </recommendedName>
</protein>
<feature type="transmembrane region" description="Helical" evidence="1">
    <location>
        <begin position="194"/>
        <end position="225"/>
    </location>
</feature>
<keyword evidence="1" id="KW-0812">Transmembrane</keyword>
<dbReference type="EMBL" id="JACXAH010000014">
    <property type="protein sequence ID" value="MBD1372893.1"/>
    <property type="molecule type" value="Genomic_DNA"/>
</dbReference>
<keyword evidence="1" id="KW-1133">Transmembrane helix</keyword>